<keyword evidence="5 7" id="KW-0472">Membrane</keyword>
<dbReference type="GO" id="GO:0005886">
    <property type="term" value="C:plasma membrane"/>
    <property type="evidence" value="ECO:0007669"/>
    <property type="project" value="UniProtKB-SubCell"/>
</dbReference>
<feature type="transmembrane region" description="Helical" evidence="7">
    <location>
        <begin position="338"/>
        <end position="359"/>
    </location>
</feature>
<dbReference type="AlphaFoldDB" id="A0A7X2V5F6"/>
<dbReference type="InterPro" id="IPR001750">
    <property type="entry name" value="ND/Mrp_TM"/>
</dbReference>
<dbReference type="PRINTS" id="PR01437">
    <property type="entry name" value="NUOXDRDTASE4"/>
</dbReference>
<dbReference type="GO" id="GO:0042773">
    <property type="term" value="P:ATP synthesis coupled electron transport"/>
    <property type="evidence" value="ECO:0007669"/>
    <property type="project" value="InterPro"/>
</dbReference>
<feature type="domain" description="NADH:quinone oxidoreductase/Mrp antiporter transmembrane" evidence="8">
    <location>
        <begin position="135"/>
        <end position="421"/>
    </location>
</feature>
<evidence type="ECO:0000256" key="7">
    <source>
        <dbReference type="SAM" id="Phobius"/>
    </source>
</evidence>
<reference evidence="9 10" key="1">
    <citation type="journal article" date="2017" name="Int. J. Syst. Evol. Microbiol.">
        <title>Bacillus mangrovi sp. nov., isolated from a sediment sample from a mangrove forest.</title>
        <authorList>
            <person name="Gupta V."/>
            <person name="Singh P.K."/>
            <person name="Korpole S."/>
            <person name="Tanuku N.R.S."/>
            <person name="Pinnaka A.K."/>
        </authorList>
    </citation>
    <scope>NUCLEOTIDE SEQUENCE [LARGE SCALE GENOMIC DNA]</scope>
    <source>
        <strain evidence="9 10">KCTC 33872</strain>
    </source>
</reference>
<feature type="transmembrane region" description="Helical" evidence="7">
    <location>
        <begin position="380"/>
        <end position="408"/>
    </location>
</feature>
<feature type="transmembrane region" description="Helical" evidence="7">
    <location>
        <begin position="168"/>
        <end position="191"/>
    </location>
</feature>
<feature type="transmembrane region" description="Helical" evidence="7">
    <location>
        <begin position="118"/>
        <end position="135"/>
    </location>
</feature>
<evidence type="ECO:0000256" key="6">
    <source>
        <dbReference type="RuleBase" id="RU000320"/>
    </source>
</evidence>
<feature type="transmembrane region" description="Helical" evidence="7">
    <location>
        <begin position="459"/>
        <end position="480"/>
    </location>
</feature>
<comment type="caution">
    <text evidence="9">The sequence shown here is derived from an EMBL/GenBank/DDBJ whole genome shotgun (WGS) entry which is preliminary data.</text>
</comment>
<feature type="transmembrane region" description="Helical" evidence="7">
    <location>
        <begin position="211"/>
        <end position="236"/>
    </location>
</feature>
<dbReference type="Proteomes" id="UP000434639">
    <property type="component" value="Unassembled WGS sequence"/>
</dbReference>
<dbReference type="PANTHER" id="PTHR43507:SF1">
    <property type="entry name" value="NADH-UBIQUINONE OXIDOREDUCTASE CHAIN 4"/>
    <property type="match status" value="1"/>
</dbReference>
<protein>
    <submittedName>
        <fullName evidence="9">NADH-quinone oxidoreductase subunit M</fullName>
        <ecNumber evidence="9">1.6.5.-</ecNumber>
    </submittedName>
</protein>
<feature type="transmembrane region" description="Helical" evidence="7">
    <location>
        <begin position="307"/>
        <end position="326"/>
    </location>
</feature>
<evidence type="ECO:0000256" key="1">
    <source>
        <dbReference type="ARBA" id="ARBA00004651"/>
    </source>
</evidence>
<organism evidence="9 10">
    <name type="scientific">Metabacillus mangrovi</name>
    <dbReference type="NCBI Taxonomy" id="1491830"/>
    <lineage>
        <taxon>Bacteria</taxon>
        <taxon>Bacillati</taxon>
        <taxon>Bacillota</taxon>
        <taxon>Bacilli</taxon>
        <taxon>Bacillales</taxon>
        <taxon>Bacillaceae</taxon>
        <taxon>Metabacillus</taxon>
    </lineage>
</organism>
<evidence type="ECO:0000256" key="2">
    <source>
        <dbReference type="ARBA" id="ARBA00009025"/>
    </source>
</evidence>
<dbReference type="RefSeq" id="WP_155112526.1">
    <property type="nucleotide sequence ID" value="NZ_WMIB01000010.1"/>
</dbReference>
<proteinExistence type="inferred from homology"/>
<evidence type="ECO:0000256" key="5">
    <source>
        <dbReference type="ARBA" id="ARBA00023136"/>
    </source>
</evidence>
<evidence type="ECO:0000313" key="9">
    <source>
        <dbReference type="EMBL" id="MTH53998.1"/>
    </source>
</evidence>
<feature type="transmembrane region" description="Helical" evidence="7">
    <location>
        <begin position="85"/>
        <end position="106"/>
    </location>
</feature>
<dbReference type="GO" id="GO:0048039">
    <property type="term" value="F:ubiquinone binding"/>
    <property type="evidence" value="ECO:0007669"/>
    <property type="project" value="TreeGrafter"/>
</dbReference>
<comment type="similarity">
    <text evidence="2">Belongs to the complex I subunit 4 family.</text>
</comment>
<dbReference type="InterPro" id="IPR010227">
    <property type="entry name" value="NADH_Q_OxRdtase_chainM/4"/>
</dbReference>
<feature type="transmembrane region" description="Helical" evidence="7">
    <location>
        <begin position="31"/>
        <end position="52"/>
    </location>
</feature>
<dbReference type="OrthoDB" id="9811718at2"/>
<feature type="transmembrane region" description="Helical" evidence="7">
    <location>
        <begin position="279"/>
        <end position="300"/>
    </location>
</feature>
<name>A0A7X2V5F6_9BACI</name>
<gene>
    <name evidence="9" type="ORF">GKZ89_11325</name>
</gene>
<feature type="transmembrane region" description="Helical" evidence="7">
    <location>
        <begin position="6"/>
        <end position="24"/>
    </location>
</feature>
<accession>A0A7X2V5F6</accession>
<evidence type="ECO:0000313" key="10">
    <source>
        <dbReference type="Proteomes" id="UP000434639"/>
    </source>
</evidence>
<dbReference type="EMBL" id="WMIB01000010">
    <property type="protein sequence ID" value="MTH53998.1"/>
    <property type="molecule type" value="Genomic_DNA"/>
</dbReference>
<keyword evidence="4 7" id="KW-1133">Transmembrane helix</keyword>
<dbReference type="InterPro" id="IPR003918">
    <property type="entry name" value="NADH_UbQ_OxRdtase"/>
</dbReference>
<comment type="subcellular location">
    <subcellularLocation>
        <location evidence="1">Cell membrane</location>
        <topology evidence="1">Multi-pass membrane protein</topology>
    </subcellularLocation>
    <subcellularLocation>
        <location evidence="6">Membrane</location>
        <topology evidence="6">Multi-pass membrane protein</topology>
    </subcellularLocation>
</comment>
<evidence type="ECO:0000256" key="3">
    <source>
        <dbReference type="ARBA" id="ARBA00022692"/>
    </source>
</evidence>
<dbReference type="GO" id="GO:0015990">
    <property type="term" value="P:electron transport coupled proton transport"/>
    <property type="evidence" value="ECO:0007669"/>
    <property type="project" value="TreeGrafter"/>
</dbReference>
<dbReference type="GO" id="GO:0008137">
    <property type="term" value="F:NADH dehydrogenase (ubiquinone) activity"/>
    <property type="evidence" value="ECO:0007669"/>
    <property type="project" value="InterPro"/>
</dbReference>
<feature type="transmembrane region" description="Helical" evidence="7">
    <location>
        <begin position="414"/>
        <end position="438"/>
    </location>
</feature>
<dbReference type="NCBIfam" id="TIGR01972">
    <property type="entry name" value="NDH_I_M"/>
    <property type="match status" value="1"/>
</dbReference>
<feature type="transmembrane region" description="Helical" evidence="7">
    <location>
        <begin position="248"/>
        <end position="267"/>
    </location>
</feature>
<feature type="transmembrane region" description="Helical" evidence="7">
    <location>
        <begin position="141"/>
        <end position="161"/>
    </location>
</feature>
<keyword evidence="3 6" id="KW-0812">Transmembrane</keyword>
<sequence length="493" mass="52079">MNSWILTLIVFSPLIGAAVLLFLPGKAARTAGFLATLPALLISAVVLIQYSIGVPIARFHVSVPWFKAGNVSLEGEPFFTVQYELAIDGFSLIMLVLSAVIASLAAAASDVRSGAKGFFVLLLILETGMLGVFAAGNLILFFLFLEATLVPMFFLIGKWGLREREKAAWYYLIYNGLGSAILLVVIVYLFANTGTVQIEALKDLAPDFPPSVQLGLLLALLVSFGIKLPIVPLHTWMLHVHVQAPPSVVMLHSGILLKIGAYGLIRFGMGIFPDAFSKIGTALMILGTVNLLYGAFLALIQYDFKRILAYSSVSHMGIVLIGIGAMNEAGVQGAIFQTVSHGFISALLFLIVGLMAARFQTTDIRELGGLSSRLPMLAGILLAAGMASLGLPGMSGFISELTAFIGIFRVNPELGAVAAVGLILTAAYVLRAVLAIAFGKEKGLGESLKDIRLSEAGPAAVLLALILAVGLFPNGLALPLQPAIETIMKGIGG</sequence>
<evidence type="ECO:0000256" key="4">
    <source>
        <dbReference type="ARBA" id="ARBA00022989"/>
    </source>
</evidence>
<keyword evidence="10" id="KW-1185">Reference proteome</keyword>
<evidence type="ECO:0000259" key="8">
    <source>
        <dbReference type="Pfam" id="PF00361"/>
    </source>
</evidence>
<keyword evidence="9" id="KW-0560">Oxidoreductase</keyword>
<dbReference type="GO" id="GO:0003954">
    <property type="term" value="F:NADH dehydrogenase activity"/>
    <property type="evidence" value="ECO:0007669"/>
    <property type="project" value="TreeGrafter"/>
</dbReference>
<dbReference type="Pfam" id="PF00361">
    <property type="entry name" value="Proton_antipo_M"/>
    <property type="match status" value="1"/>
</dbReference>
<dbReference type="EC" id="1.6.5.-" evidence="9"/>
<dbReference type="PANTHER" id="PTHR43507">
    <property type="entry name" value="NADH-UBIQUINONE OXIDOREDUCTASE CHAIN 4"/>
    <property type="match status" value="1"/>
</dbReference>